<evidence type="ECO:0000313" key="1">
    <source>
        <dbReference type="EMBL" id="MFC5831388.1"/>
    </source>
</evidence>
<organism evidence="1 2">
    <name type="scientific">Nonomuraea insulae</name>
    <dbReference type="NCBI Taxonomy" id="1616787"/>
    <lineage>
        <taxon>Bacteria</taxon>
        <taxon>Bacillati</taxon>
        <taxon>Actinomycetota</taxon>
        <taxon>Actinomycetes</taxon>
        <taxon>Streptosporangiales</taxon>
        <taxon>Streptosporangiaceae</taxon>
        <taxon>Nonomuraea</taxon>
    </lineage>
</organism>
<comment type="caution">
    <text evidence="1">The sequence shown here is derived from an EMBL/GenBank/DDBJ whole genome shotgun (WGS) entry which is preliminary data.</text>
</comment>
<protein>
    <submittedName>
        <fullName evidence="1">Deoxyribose-phosphate aldolase</fullName>
    </submittedName>
</protein>
<reference evidence="2" key="1">
    <citation type="journal article" date="2019" name="Int. J. Syst. Evol. Microbiol.">
        <title>The Global Catalogue of Microorganisms (GCM) 10K type strain sequencing project: providing services to taxonomists for standard genome sequencing and annotation.</title>
        <authorList>
            <consortium name="The Broad Institute Genomics Platform"/>
            <consortium name="The Broad Institute Genome Sequencing Center for Infectious Disease"/>
            <person name="Wu L."/>
            <person name="Ma J."/>
        </authorList>
    </citation>
    <scope>NUCLEOTIDE SEQUENCE [LARGE SCALE GENOMIC DNA]</scope>
    <source>
        <strain evidence="2">CCUG 53903</strain>
    </source>
</reference>
<dbReference type="Gene3D" id="3.20.20.70">
    <property type="entry name" value="Aldolase class I"/>
    <property type="match status" value="1"/>
</dbReference>
<dbReference type="InterPro" id="IPR013785">
    <property type="entry name" value="Aldolase_TIM"/>
</dbReference>
<proteinExistence type="predicted"/>
<dbReference type="EMBL" id="JBHSPA010000063">
    <property type="protein sequence ID" value="MFC5831388.1"/>
    <property type="molecule type" value="Genomic_DNA"/>
</dbReference>
<feature type="non-terminal residue" evidence="1">
    <location>
        <position position="64"/>
    </location>
</feature>
<dbReference type="Proteomes" id="UP001596058">
    <property type="component" value="Unassembled WGS sequence"/>
</dbReference>
<evidence type="ECO:0000313" key="2">
    <source>
        <dbReference type="Proteomes" id="UP001596058"/>
    </source>
</evidence>
<gene>
    <name evidence="1" type="ORF">ACFPZ3_46705</name>
</gene>
<accession>A0ABW1D0J1</accession>
<sequence length="64" mass="6948">MSDTTLSRAADYGRLTHIRASRPEEIAEAAARRVRRGLPGEGERLLIIAADHAARGALGVRDRP</sequence>
<name>A0ABW1D0J1_9ACTN</name>
<keyword evidence="2" id="KW-1185">Reference proteome</keyword>